<gene>
    <name evidence="2" type="ORF">EDC30_109123</name>
</gene>
<organism evidence="2 3">
    <name type="scientific">Paucimonas lemoignei</name>
    <name type="common">Pseudomonas lemoignei</name>
    <dbReference type="NCBI Taxonomy" id="29443"/>
    <lineage>
        <taxon>Bacteria</taxon>
        <taxon>Pseudomonadati</taxon>
        <taxon>Pseudomonadota</taxon>
        <taxon>Betaproteobacteria</taxon>
        <taxon>Burkholderiales</taxon>
        <taxon>Burkholderiaceae</taxon>
        <taxon>Paucimonas</taxon>
    </lineage>
</organism>
<comment type="caution">
    <text evidence="2">The sequence shown here is derived from an EMBL/GenBank/DDBJ whole genome shotgun (WGS) entry which is preliminary data.</text>
</comment>
<reference evidence="2 3" key="1">
    <citation type="submission" date="2019-03" db="EMBL/GenBank/DDBJ databases">
        <title>Genomic Encyclopedia of Type Strains, Phase IV (KMG-IV): sequencing the most valuable type-strain genomes for metagenomic binning, comparative biology and taxonomic classification.</title>
        <authorList>
            <person name="Goeker M."/>
        </authorList>
    </citation>
    <scope>NUCLEOTIDE SEQUENCE [LARGE SCALE GENOMIC DNA]</scope>
    <source>
        <strain evidence="2 3">DSM 7445</strain>
    </source>
</reference>
<dbReference type="InterPro" id="IPR056090">
    <property type="entry name" value="DUF7673"/>
</dbReference>
<dbReference type="EMBL" id="SLZQ01000009">
    <property type="protein sequence ID" value="TCS35824.1"/>
    <property type="molecule type" value="Genomic_DNA"/>
</dbReference>
<accession>A0A4R3HT13</accession>
<dbReference type="Pfam" id="PF24720">
    <property type="entry name" value="DUF7673"/>
    <property type="match status" value="1"/>
</dbReference>
<evidence type="ECO:0000313" key="2">
    <source>
        <dbReference type="EMBL" id="TCS35824.1"/>
    </source>
</evidence>
<evidence type="ECO:0000259" key="1">
    <source>
        <dbReference type="Pfam" id="PF24720"/>
    </source>
</evidence>
<dbReference type="AlphaFoldDB" id="A0A4R3HT13"/>
<dbReference type="Proteomes" id="UP000295382">
    <property type="component" value="Unassembled WGS sequence"/>
</dbReference>
<feature type="domain" description="DUF7673" evidence="1">
    <location>
        <begin position="40"/>
        <end position="123"/>
    </location>
</feature>
<dbReference type="RefSeq" id="WP_207907283.1">
    <property type="nucleotide sequence ID" value="NZ_SLZQ01000009.1"/>
</dbReference>
<sequence>MDAKLPPAVNADDACQQSAFIARIRAQEERRLQAQAEGLPALRRLLPIARRDTGQSRVIAHFLLSLYNGNRFKMDLTDLRGLDQELFEDCLAVLRMDNTPQREVHCYFENGGAIWEKMASDWNVTDYRLQRIELQELKGAAR</sequence>
<keyword evidence="3" id="KW-1185">Reference proteome</keyword>
<protein>
    <recommendedName>
        <fullName evidence="1">DUF7673 domain-containing protein</fullName>
    </recommendedName>
</protein>
<evidence type="ECO:0000313" key="3">
    <source>
        <dbReference type="Proteomes" id="UP000295382"/>
    </source>
</evidence>
<proteinExistence type="predicted"/>
<name>A0A4R3HT13_PAULE</name>